<evidence type="ECO:0000313" key="4">
    <source>
        <dbReference type="EMBL" id="NIR73578.1"/>
    </source>
</evidence>
<evidence type="ECO:0000256" key="3">
    <source>
        <dbReference type="SAM" id="SignalP"/>
    </source>
</evidence>
<dbReference type="SUPFAM" id="SSF63829">
    <property type="entry name" value="Calcium-dependent phosphotriesterase"/>
    <property type="match status" value="1"/>
</dbReference>
<feature type="chain" id="PRO_5042057223" description="6-bladed beta-propeller" evidence="3">
    <location>
        <begin position="21"/>
        <end position="429"/>
    </location>
</feature>
<dbReference type="Proteomes" id="UP000702544">
    <property type="component" value="Unassembled WGS sequence"/>
</dbReference>
<dbReference type="PROSITE" id="PS51125">
    <property type="entry name" value="NHL"/>
    <property type="match status" value="1"/>
</dbReference>
<proteinExistence type="predicted"/>
<dbReference type="InterPro" id="IPR011042">
    <property type="entry name" value="6-blade_b-propeller_TolB-like"/>
</dbReference>
<feature type="signal peptide" evidence="3">
    <location>
        <begin position="1"/>
        <end position="20"/>
    </location>
</feature>
<evidence type="ECO:0000256" key="2">
    <source>
        <dbReference type="PROSITE-ProRule" id="PRU00504"/>
    </source>
</evidence>
<keyword evidence="3" id="KW-0732">Signal</keyword>
<comment type="caution">
    <text evidence="4">The sequence shown here is derived from an EMBL/GenBank/DDBJ whole genome shotgun (WGS) entry which is preliminary data.</text>
</comment>
<protein>
    <recommendedName>
        <fullName evidence="6">6-bladed beta-propeller</fullName>
    </recommendedName>
</protein>
<evidence type="ECO:0000256" key="1">
    <source>
        <dbReference type="ARBA" id="ARBA00022737"/>
    </source>
</evidence>
<evidence type="ECO:0000313" key="5">
    <source>
        <dbReference type="Proteomes" id="UP000702544"/>
    </source>
</evidence>
<accession>A0AAE5CAP8</accession>
<reference evidence="4 5" key="1">
    <citation type="submission" date="2020-01" db="EMBL/GenBank/DDBJ databases">
        <title>Genomes assembled from Gulf of Kutch pelagic sediment metagenomes.</title>
        <authorList>
            <person name="Chandrashekar M."/>
            <person name="Mahajan M.S."/>
            <person name="Dave K.J."/>
            <person name="Vatsa P."/>
            <person name="Nathani N.M."/>
        </authorList>
    </citation>
    <scope>NUCLEOTIDE SEQUENCE [LARGE SCALE GENOMIC DNA]</scope>
    <source>
        <strain evidence="4">KS3-K002</strain>
    </source>
</reference>
<sequence length="429" mass="47280">MSWRFLPYRMAAVVAAIACAACGSESGGAGAGDAWRADVDTVGDTAIVRTLAGSVWGDTATLVAEVSIGTLDGADEYVIGHPRSIAVGPEGVIYVLDVQVPVVRAYGPDGTYLRDLGRGGGGPGEYESPDGLAVLPDGRVLVRDPPTGRITVYGPDGVYLTEWPLSRGFNTDRRFYVDTTGQSYVTALLERGLMPWEWTFGLVRYSPDGAIEDTLPAPTWDHEPAVVTASKENSASRRDVPFTAETVWTFSPFGYMVGGLSTDYRIDLYRHDAAVLRIEREATPVPVKPEEAEERVRRITQGLQRQYGGWRWNGPEVPDTKPPFRDLFASWEGNVWVLVSQEGVPTMTEAEAREEEERTRRVPIRYWEPPAFDVFAPDGRFLGHVSVPESFRVEPEPIIRGDHVWAVTRDELDVASVVRFRIVHPAADS</sequence>
<name>A0AAE5CAP8_9BACT</name>
<feature type="repeat" description="NHL" evidence="2">
    <location>
        <begin position="113"/>
        <end position="156"/>
    </location>
</feature>
<dbReference type="Gene3D" id="2.120.10.30">
    <property type="entry name" value="TolB, C-terminal domain"/>
    <property type="match status" value="1"/>
</dbReference>
<dbReference type="AlphaFoldDB" id="A0AAE5CAP8"/>
<gene>
    <name evidence="4" type="ORF">GWO12_00455</name>
</gene>
<dbReference type="InterPro" id="IPR001258">
    <property type="entry name" value="NHL_repeat"/>
</dbReference>
<dbReference type="EMBL" id="JAACAK010000002">
    <property type="protein sequence ID" value="NIR73578.1"/>
    <property type="molecule type" value="Genomic_DNA"/>
</dbReference>
<organism evidence="4 5">
    <name type="scientific">Candidatus Kutchimonas denitrificans</name>
    <dbReference type="NCBI Taxonomy" id="3056748"/>
    <lineage>
        <taxon>Bacteria</taxon>
        <taxon>Pseudomonadati</taxon>
        <taxon>Gemmatimonadota</taxon>
        <taxon>Gemmatimonadia</taxon>
        <taxon>Candidatus Palauibacterales</taxon>
        <taxon>Candidatus Palauibacteraceae</taxon>
        <taxon>Candidatus Kutchimonas</taxon>
    </lineage>
</organism>
<evidence type="ECO:0008006" key="6">
    <source>
        <dbReference type="Google" id="ProtNLM"/>
    </source>
</evidence>
<keyword evidence="1" id="KW-0677">Repeat</keyword>